<dbReference type="PANTHER" id="PTHR21576">
    <property type="entry name" value="UNCHARACTERIZED NODULIN-LIKE PROTEIN"/>
    <property type="match status" value="1"/>
</dbReference>
<keyword evidence="9" id="KW-1185">Reference proteome</keyword>
<evidence type="ECO:0000256" key="3">
    <source>
        <dbReference type="ARBA" id="ARBA00022989"/>
    </source>
</evidence>
<feature type="transmembrane region" description="Helical" evidence="5">
    <location>
        <begin position="61"/>
        <end position="82"/>
    </location>
</feature>
<evidence type="ECO:0000256" key="2">
    <source>
        <dbReference type="ARBA" id="ARBA00022692"/>
    </source>
</evidence>
<keyword evidence="3 5" id="KW-1133">Transmembrane helix</keyword>
<sequence length="373" mass="39377">MLAGNSICWVNTACYVASMREFPNDHGVVVGLATSYTGLSAKIYIVIAQVILGKNFTSKSIYLLLNAVVPIGLAIVTAPFLTESKPSMNGNGRGLSAVFVLAGITGARVVGRRAVGEVFGGNPVEGASYGERGGGLGGDGGEVVEVREVKGGEEESKKSVGSEHGVWKLVRSVDFWLYFLVYLCGGTMGLVYANNLGQVANSRGVQEAALLSISSTFGFFGKLSAAPLSLFTRSKYMVSRPAFVATLMVPMAGSFFLLLVPTKAFLFFSTAIIGMCTGAITSIAVSMTADLFGLEKFSVNHNIVVANIPIGSFVFGYIAALIYDKEGGGGGRGLCVGMHCYSKTFVIWGSICTFGALLSFVLYVRTRKALSKR</sequence>
<dbReference type="Gramene" id="ONK77083">
    <property type="protein sequence ID" value="ONK77083"/>
    <property type="gene ID" value="A4U43_C02F2930"/>
</dbReference>
<feature type="transmembrane region" description="Helical" evidence="5">
    <location>
        <begin position="94"/>
        <end position="111"/>
    </location>
</feature>
<keyword evidence="2 5" id="KW-0812">Transmembrane</keyword>
<proteinExistence type="predicted"/>
<dbReference type="SUPFAM" id="SSF103473">
    <property type="entry name" value="MFS general substrate transporter"/>
    <property type="match status" value="1"/>
</dbReference>
<dbReference type="InterPro" id="IPR010658">
    <property type="entry name" value="Nodulin-like"/>
</dbReference>
<evidence type="ECO:0000313" key="8">
    <source>
        <dbReference type="EMBL" id="ONK77083.1"/>
    </source>
</evidence>
<dbReference type="Gene3D" id="1.20.1250.20">
    <property type="entry name" value="MFS general substrate transporter like domains"/>
    <property type="match status" value="1"/>
</dbReference>
<feature type="transmembrane region" description="Helical" evidence="5">
    <location>
        <begin position="175"/>
        <end position="193"/>
    </location>
</feature>
<dbReference type="EMBL" id="CM007382">
    <property type="protein sequence ID" value="ONK77083.1"/>
    <property type="molecule type" value="Genomic_DNA"/>
</dbReference>
<dbReference type="AlphaFoldDB" id="A0A5P1FH79"/>
<evidence type="ECO:0000259" key="6">
    <source>
        <dbReference type="Pfam" id="PF06813"/>
    </source>
</evidence>
<feature type="transmembrane region" description="Helical" evidence="5">
    <location>
        <begin position="345"/>
        <end position="364"/>
    </location>
</feature>
<feature type="domain" description="Nodulin-like" evidence="6">
    <location>
        <begin position="1"/>
        <end position="91"/>
    </location>
</feature>
<evidence type="ECO:0008006" key="10">
    <source>
        <dbReference type="Google" id="ProtNLM"/>
    </source>
</evidence>
<dbReference type="InterPro" id="IPR036259">
    <property type="entry name" value="MFS_trans_sf"/>
</dbReference>
<feature type="domain" description="NFD4 C-terminal" evidence="7">
    <location>
        <begin position="162"/>
        <end position="371"/>
    </location>
</feature>
<dbReference type="PANTHER" id="PTHR21576:SF11">
    <property type="entry name" value="MAJOR FACILITATOR SUPERFAMILY PROTEIN"/>
    <property type="match status" value="1"/>
</dbReference>
<evidence type="ECO:0000256" key="5">
    <source>
        <dbReference type="SAM" id="Phobius"/>
    </source>
</evidence>
<dbReference type="InterPro" id="IPR056555">
    <property type="entry name" value="NFD4_C"/>
</dbReference>
<feature type="transmembrane region" description="Helical" evidence="5">
    <location>
        <begin position="208"/>
        <end position="230"/>
    </location>
</feature>
<comment type="subcellular location">
    <subcellularLocation>
        <location evidence="1">Membrane</location>
        <topology evidence="1">Multi-pass membrane protein</topology>
    </subcellularLocation>
</comment>
<feature type="transmembrane region" description="Helical" evidence="5">
    <location>
        <begin position="28"/>
        <end position="52"/>
    </location>
</feature>
<evidence type="ECO:0000313" key="9">
    <source>
        <dbReference type="Proteomes" id="UP000243459"/>
    </source>
</evidence>
<feature type="transmembrane region" description="Helical" evidence="5">
    <location>
        <begin position="304"/>
        <end position="323"/>
    </location>
</feature>
<gene>
    <name evidence="8" type="ORF">A4U43_C02F2930</name>
</gene>
<feature type="transmembrane region" description="Helical" evidence="5">
    <location>
        <begin position="266"/>
        <end position="292"/>
    </location>
</feature>
<organism evidence="8 9">
    <name type="scientific">Asparagus officinalis</name>
    <name type="common">Garden asparagus</name>
    <dbReference type="NCBI Taxonomy" id="4686"/>
    <lineage>
        <taxon>Eukaryota</taxon>
        <taxon>Viridiplantae</taxon>
        <taxon>Streptophyta</taxon>
        <taxon>Embryophyta</taxon>
        <taxon>Tracheophyta</taxon>
        <taxon>Spermatophyta</taxon>
        <taxon>Magnoliopsida</taxon>
        <taxon>Liliopsida</taxon>
        <taxon>Asparagales</taxon>
        <taxon>Asparagaceae</taxon>
        <taxon>Asparagoideae</taxon>
        <taxon>Asparagus</taxon>
    </lineage>
</organism>
<evidence type="ECO:0000259" key="7">
    <source>
        <dbReference type="Pfam" id="PF23262"/>
    </source>
</evidence>
<name>A0A5P1FH79_ASPOF</name>
<protein>
    <recommendedName>
        <fullName evidence="10">Nodulin-like domain-containing protein</fullName>
    </recommendedName>
</protein>
<feature type="transmembrane region" description="Helical" evidence="5">
    <location>
        <begin position="242"/>
        <end position="260"/>
    </location>
</feature>
<dbReference type="GO" id="GO:0016020">
    <property type="term" value="C:membrane"/>
    <property type="evidence" value="ECO:0007669"/>
    <property type="project" value="UniProtKB-SubCell"/>
</dbReference>
<keyword evidence="4 5" id="KW-0472">Membrane</keyword>
<dbReference type="Pfam" id="PF23262">
    <property type="entry name" value="NFD4_C"/>
    <property type="match status" value="1"/>
</dbReference>
<evidence type="ECO:0000256" key="1">
    <source>
        <dbReference type="ARBA" id="ARBA00004141"/>
    </source>
</evidence>
<dbReference type="Pfam" id="PF06813">
    <property type="entry name" value="Nodulin-like"/>
    <property type="match status" value="1"/>
</dbReference>
<dbReference type="Proteomes" id="UP000243459">
    <property type="component" value="Chromosome 2"/>
</dbReference>
<accession>A0A5P1FH79</accession>
<evidence type="ECO:0000256" key="4">
    <source>
        <dbReference type="ARBA" id="ARBA00023136"/>
    </source>
</evidence>
<reference evidence="9" key="1">
    <citation type="journal article" date="2017" name="Nat. Commun.">
        <title>The asparagus genome sheds light on the origin and evolution of a young Y chromosome.</title>
        <authorList>
            <person name="Harkess A."/>
            <person name="Zhou J."/>
            <person name="Xu C."/>
            <person name="Bowers J.E."/>
            <person name="Van der Hulst R."/>
            <person name="Ayyampalayam S."/>
            <person name="Mercati F."/>
            <person name="Riccardi P."/>
            <person name="McKain M.R."/>
            <person name="Kakrana A."/>
            <person name="Tang H."/>
            <person name="Ray J."/>
            <person name="Groenendijk J."/>
            <person name="Arikit S."/>
            <person name="Mathioni S.M."/>
            <person name="Nakano M."/>
            <person name="Shan H."/>
            <person name="Telgmann-Rauber A."/>
            <person name="Kanno A."/>
            <person name="Yue Z."/>
            <person name="Chen H."/>
            <person name="Li W."/>
            <person name="Chen Y."/>
            <person name="Xu X."/>
            <person name="Zhang Y."/>
            <person name="Luo S."/>
            <person name="Chen H."/>
            <person name="Gao J."/>
            <person name="Mao Z."/>
            <person name="Pires J.C."/>
            <person name="Luo M."/>
            <person name="Kudrna D."/>
            <person name="Wing R.A."/>
            <person name="Meyers B.C."/>
            <person name="Yi K."/>
            <person name="Kong H."/>
            <person name="Lavrijsen P."/>
            <person name="Sunseri F."/>
            <person name="Falavigna A."/>
            <person name="Ye Y."/>
            <person name="Leebens-Mack J.H."/>
            <person name="Chen G."/>
        </authorList>
    </citation>
    <scope>NUCLEOTIDE SEQUENCE [LARGE SCALE GENOMIC DNA]</scope>
    <source>
        <strain evidence="9">cv. DH0086</strain>
    </source>
</reference>